<reference evidence="1 2" key="1">
    <citation type="submission" date="2016-03" db="EMBL/GenBank/DDBJ databases">
        <title>Draft Genome Sequence of the Strain BR 10245 (Bradyrhizobium sp.) isolated from nodules of Centrolobium paraense.</title>
        <authorList>
            <person name="Simoes-Araujo J.L.Sr."/>
            <person name="Barauna A.C."/>
            <person name="Silva K."/>
            <person name="Zilli J.E."/>
        </authorList>
    </citation>
    <scope>NUCLEOTIDE SEQUENCE [LARGE SCALE GENOMIC DNA]</scope>
    <source>
        <strain evidence="1 2">BR 10245</strain>
    </source>
</reference>
<protein>
    <submittedName>
        <fullName evidence="1">Uncharacterized protein</fullName>
    </submittedName>
</protein>
<dbReference type="EMBL" id="LUUB01000048">
    <property type="protein sequence ID" value="OAF11429.1"/>
    <property type="molecule type" value="Genomic_DNA"/>
</dbReference>
<accession>A0A176YUM9</accession>
<comment type="caution">
    <text evidence="1">The sequence shown here is derived from an EMBL/GenBank/DDBJ whole genome shotgun (WGS) entry which is preliminary data.</text>
</comment>
<sequence>MLWSYVDWQMAMLLAAIMKADTEASVAIFLTLRNARAQRDVLIAAADMTLSAEHRDVFDAVMLLYGSLQAQRADIAHGIFGHVDVDDDNIVPWIETKKISKEWIEKFHKLKREGVAPEADANLGQKRETFIYKITDLEKLAEEIYQFWGITFGFTSLLRFPDLPLTARTFESQCSWPQMQSALSEIRNRKNGTTPA</sequence>
<name>A0A176YUM9_9BRAD</name>
<evidence type="ECO:0000313" key="2">
    <source>
        <dbReference type="Proteomes" id="UP000076959"/>
    </source>
</evidence>
<evidence type="ECO:0000313" key="1">
    <source>
        <dbReference type="EMBL" id="OAF11429.1"/>
    </source>
</evidence>
<dbReference type="Proteomes" id="UP000076959">
    <property type="component" value="Unassembled WGS sequence"/>
</dbReference>
<dbReference type="AlphaFoldDB" id="A0A176YUM9"/>
<keyword evidence="2" id="KW-1185">Reference proteome</keyword>
<gene>
    <name evidence="1" type="ORF">AYJ54_08395</name>
</gene>
<organism evidence="1 2">
    <name type="scientific">Bradyrhizobium centrolobii</name>
    <dbReference type="NCBI Taxonomy" id="1505087"/>
    <lineage>
        <taxon>Bacteria</taxon>
        <taxon>Pseudomonadati</taxon>
        <taxon>Pseudomonadota</taxon>
        <taxon>Alphaproteobacteria</taxon>
        <taxon>Hyphomicrobiales</taxon>
        <taxon>Nitrobacteraceae</taxon>
        <taxon>Bradyrhizobium</taxon>
    </lineage>
</organism>
<proteinExistence type="predicted"/>